<proteinExistence type="predicted"/>
<feature type="transmembrane region" description="Helical" evidence="6">
    <location>
        <begin position="339"/>
        <end position="361"/>
    </location>
</feature>
<dbReference type="Pfam" id="PF00069">
    <property type="entry name" value="Pkinase"/>
    <property type="match status" value="1"/>
</dbReference>
<dbReference type="Gene3D" id="3.30.200.20">
    <property type="entry name" value="Phosphorylase Kinase, domain 1"/>
    <property type="match status" value="1"/>
</dbReference>
<dbReference type="Gene3D" id="1.10.510.10">
    <property type="entry name" value="Transferase(Phosphotransferase) domain 1"/>
    <property type="match status" value="1"/>
</dbReference>
<keyword evidence="2" id="KW-0547">Nucleotide-binding</keyword>
<keyword evidence="6" id="KW-0812">Transmembrane</keyword>
<evidence type="ECO:0000259" key="7">
    <source>
        <dbReference type="PROSITE" id="PS50011"/>
    </source>
</evidence>
<evidence type="ECO:0000256" key="1">
    <source>
        <dbReference type="ARBA" id="ARBA00022679"/>
    </source>
</evidence>
<evidence type="ECO:0000256" key="3">
    <source>
        <dbReference type="ARBA" id="ARBA00022777"/>
    </source>
</evidence>
<dbReference type="PROSITE" id="PS50011">
    <property type="entry name" value="PROTEIN_KINASE_DOM"/>
    <property type="match status" value="1"/>
</dbReference>
<evidence type="ECO:0000313" key="9">
    <source>
        <dbReference type="Proteomes" id="UP001379533"/>
    </source>
</evidence>
<dbReference type="PROSITE" id="PS00109">
    <property type="entry name" value="PROTEIN_KINASE_TYR"/>
    <property type="match status" value="1"/>
</dbReference>
<keyword evidence="1" id="KW-0808">Transferase</keyword>
<reference evidence="8 9" key="1">
    <citation type="submission" date="2021-12" db="EMBL/GenBank/DDBJ databases">
        <title>Discovery of the Pendulisporaceae a myxobacterial family with distinct sporulation behavior and unique specialized metabolism.</title>
        <authorList>
            <person name="Garcia R."/>
            <person name="Popoff A."/>
            <person name="Bader C.D."/>
            <person name="Loehr J."/>
            <person name="Walesch S."/>
            <person name="Walt C."/>
            <person name="Boldt J."/>
            <person name="Bunk B."/>
            <person name="Haeckl F.J.F.P.J."/>
            <person name="Gunesch A.P."/>
            <person name="Birkelbach J."/>
            <person name="Nuebel U."/>
            <person name="Pietschmann T."/>
            <person name="Bach T."/>
            <person name="Mueller R."/>
        </authorList>
    </citation>
    <scope>NUCLEOTIDE SEQUENCE [LARGE SCALE GENOMIC DNA]</scope>
    <source>
        <strain evidence="8 9">MSr12523</strain>
    </source>
</reference>
<evidence type="ECO:0000256" key="4">
    <source>
        <dbReference type="ARBA" id="ARBA00022840"/>
    </source>
</evidence>
<feature type="domain" description="Protein kinase" evidence="7">
    <location>
        <begin position="14"/>
        <end position="287"/>
    </location>
</feature>
<dbReference type="EMBL" id="CP089982">
    <property type="protein sequence ID" value="WXA91827.1"/>
    <property type="molecule type" value="Genomic_DNA"/>
</dbReference>
<evidence type="ECO:0000256" key="2">
    <source>
        <dbReference type="ARBA" id="ARBA00022741"/>
    </source>
</evidence>
<keyword evidence="4" id="KW-0067">ATP-binding</keyword>
<dbReference type="SUPFAM" id="SSF56112">
    <property type="entry name" value="Protein kinase-like (PK-like)"/>
    <property type="match status" value="1"/>
</dbReference>
<accession>A0ABZ2JZR2</accession>
<dbReference type="InterPro" id="IPR011009">
    <property type="entry name" value="Kinase-like_dom_sf"/>
</dbReference>
<feature type="compositionally biased region" description="Basic and acidic residues" evidence="5">
    <location>
        <begin position="420"/>
        <end position="429"/>
    </location>
</feature>
<protein>
    <submittedName>
        <fullName evidence="8">Serine/threonine protein kinase</fullName>
    </submittedName>
</protein>
<dbReference type="PANTHER" id="PTHR43289">
    <property type="entry name" value="MITOGEN-ACTIVATED PROTEIN KINASE KINASE KINASE 20-RELATED"/>
    <property type="match status" value="1"/>
</dbReference>
<dbReference type="InterPro" id="IPR000719">
    <property type="entry name" value="Prot_kinase_dom"/>
</dbReference>
<gene>
    <name evidence="8" type="ORF">LZC95_35920</name>
</gene>
<keyword evidence="9" id="KW-1185">Reference proteome</keyword>
<sequence>MADSRTLPLVLGRYELHSVIATGGMASIHLGRLCGPSGFTRTVAVKRLHPHYARDPDFASMFLDEARLVARIRHPNVVPIVDVVAESDELFLVMEYVHGESLARLVHHGASQPVPPAIAAAIFVDVLHGLHAAHDAKTPEGEPLSIVHRDVTPHNVLVGVDGSARIADFGIAKATQRSRATDGSTLKGKLCYVAPEQLHGREVNRTTDVYSAAVSLWEALTGRLLFAAENEAHVYEKILTGAARPPSALAADVPLALDEIVMRGLAMKPHKRFASAQEMALELEKSIALPSAAELGAWVQSRAEQDLAKRMALIESLERGAPVSARTVVPPPPRRGAKAAVVALVAFLGTAAAVGGALFAAAREERTKAPAALSPGAVSMAVEAPASEPAVEPVAALSSSAPSPPKPPRVHKAVVATSKPTDDACKPPYMRDETGRKIYKRECL</sequence>
<evidence type="ECO:0000256" key="6">
    <source>
        <dbReference type="SAM" id="Phobius"/>
    </source>
</evidence>
<organism evidence="8 9">
    <name type="scientific">Pendulispora brunnea</name>
    <dbReference type="NCBI Taxonomy" id="2905690"/>
    <lineage>
        <taxon>Bacteria</taxon>
        <taxon>Pseudomonadati</taxon>
        <taxon>Myxococcota</taxon>
        <taxon>Myxococcia</taxon>
        <taxon>Myxococcales</taxon>
        <taxon>Sorangiineae</taxon>
        <taxon>Pendulisporaceae</taxon>
        <taxon>Pendulispora</taxon>
    </lineage>
</organism>
<evidence type="ECO:0000256" key="5">
    <source>
        <dbReference type="SAM" id="MobiDB-lite"/>
    </source>
</evidence>
<keyword evidence="6" id="KW-0472">Membrane</keyword>
<keyword evidence="6" id="KW-1133">Transmembrane helix</keyword>
<dbReference type="GO" id="GO:0004674">
    <property type="term" value="F:protein serine/threonine kinase activity"/>
    <property type="evidence" value="ECO:0007669"/>
    <property type="project" value="UniProtKB-KW"/>
</dbReference>
<dbReference type="CDD" id="cd14014">
    <property type="entry name" value="STKc_PknB_like"/>
    <property type="match status" value="1"/>
</dbReference>
<dbReference type="PANTHER" id="PTHR43289:SF34">
    <property type="entry name" value="SERINE_THREONINE-PROTEIN KINASE YBDM-RELATED"/>
    <property type="match status" value="1"/>
</dbReference>
<keyword evidence="8" id="KW-0723">Serine/threonine-protein kinase</keyword>
<dbReference type="Proteomes" id="UP001379533">
    <property type="component" value="Chromosome"/>
</dbReference>
<evidence type="ECO:0000313" key="8">
    <source>
        <dbReference type="EMBL" id="WXA91827.1"/>
    </source>
</evidence>
<dbReference type="InterPro" id="IPR008266">
    <property type="entry name" value="Tyr_kinase_AS"/>
</dbReference>
<dbReference type="RefSeq" id="WP_394842445.1">
    <property type="nucleotide sequence ID" value="NZ_CP089982.1"/>
</dbReference>
<feature type="region of interest" description="Disordered" evidence="5">
    <location>
        <begin position="393"/>
        <end position="429"/>
    </location>
</feature>
<keyword evidence="3 8" id="KW-0418">Kinase</keyword>
<name>A0ABZ2JZR2_9BACT</name>